<dbReference type="Pfam" id="PF01479">
    <property type="entry name" value="S4"/>
    <property type="match status" value="1"/>
</dbReference>
<dbReference type="Gene3D" id="3.10.290.10">
    <property type="entry name" value="RNA-binding S4 domain"/>
    <property type="match status" value="1"/>
</dbReference>
<dbReference type="InterPro" id="IPR036986">
    <property type="entry name" value="S4_RNA-bd_sf"/>
</dbReference>
<feature type="domain" description="RNA-binding S4" evidence="1">
    <location>
        <begin position="25"/>
        <end position="53"/>
    </location>
</feature>
<accession>X0U6I9</accession>
<dbReference type="SUPFAM" id="SSF55174">
    <property type="entry name" value="Alpha-L RNA-binding motif"/>
    <property type="match status" value="1"/>
</dbReference>
<evidence type="ECO:0000259" key="1">
    <source>
        <dbReference type="Pfam" id="PF01479"/>
    </source>
</evidence>
<protein>
    <recommendedName>
        <fullName evidence="1">RNA-binding S4 domain-containing protein</fullName>
    </recommendedName>
</protein>
<dbReference type="PROSITE" id="PS50889">
    <property type="entry name" value="S4"/>
    <property type="match status" value="1"/>
</dbReference>
<comment type="caution">
    <text evidence="2">The sequence shown here is derived from an EMBL/GenBank/DDBJ whole genome shotgun (WGS) entry which is preliminary data.</text>
</comment>
<evidence type="ECO:0000313" key="2">
    <source>
        <dbReference type="EMBL" id="GAF84120.1"/>
    </source>
</evidence>
<gene>
    <name evidence="2" type="ORF">S01H1_12088</name>
</gene>
<proteinExistence type="predicted"/>
<name>X0U6I9_9ZZZZ</name>
<dbReference type="EMBL" id="BARS01006183">
    <property type="protein sequence ID" value="GAF84120.1"/>
    <property type="molecule type" value="Genomic_DNA"/>
</dbReference>
<dbReference type="AlphaFoldDB" id="X0U6I9"/>
<organism evidence="2">
    <name type="scientific">marine sediment metagenome</name>
    <dbReference type="NCBI Taxonomy" id="412755"/>
    <lineage>
        <taxon>unclassified sequences</taxon>
        <taxon>metagenomes</taxon>
        <taxon>ecological metagenomes</taxon>
    </lineage>
</organism>
<dbReference type="CDD" id="cd00165">
    <property type="entry name" value="S4"/>
    <property type="match status" value="1"/>
</dbReference>
<dbReference type="GO" id="GO:0003723">
    <property type="term" value="F:RNA binding"/>
    <property type="evidence" value="ECO:0007669"/>
    <property type="project" value="InterPro"/>
</dbReference>
<sequence length="91" mass="10158">MSGTVRLANTMAYVGRGGTANFPTTTSEARRLIRQRAVRVDGERIIDPAARVSDAEPIVIQIGKRRWVEVVFEKIWVEPLEGPPKEEGKPE</sequence>
<dbReference type="InterPro" id="IPR002942">
    <property type="entry name" value="S4_RNA-bd"/>
</dbReference>
<reference evidence="2" key="1">
    <citation type="journal article" date="2014" name="Front. Microbiol.">
        <title>High frequency of phylogenetically diverse reductive dehalogenase-homologous genes in deep subseafloor sedimentary metagenomes.</title>
        <authorList>
            <person name="Kawai M."/>
            <person name="Futagami T."/>
            <person name="Toyoda A."/>
            <person name="Takaki Y."/>
            <person name="Nishi S."/>
            <person name="Hori S."/>
            <person name="Arai W."/>
            <person name="Tsubouchi T."/>
            <person name="Morono Y."/>
            <person name="Uchiyama I."/>
            <person name="Ito T."/>
            <person name="Fujiyama A."/>
            <person name="Inagaki F."/>
            <person name="Takami H."/>
        </authorList>
    </citation>
    <scope>NUCLEOTIDE SEQUENCE</scope>
    <source>
        <strain evidence="2">Expedition CK06-06</strain>
    </source>
</reference>